<reference evidence="1 2" key="1">
    <citation type="submission" date="2018-03" db="EMBL/GenBank/DDBJ databases">
        <title>Whole genome sequencing of Histamine producing bacteria.</title>
        <authorList>
            <person name="Butler K."/>
        </authorList>
    </citation>
    <scope>NUCLEOTIDE SEQUENCE [LARGE SCALE GENOMIC DNA]</scope>
    <source>
        <strain evidence="1 2">BT-6</strain>
    </source>
</reference>
<comment type="caution">
    <text evidence="1">The sequence shown here is derived from an EMBL/GenBank/DDBJ whole genome shotgun (WGS) entry which is preliminary data.</text>
</comment>
<dbReference type="Proteomes" id="UP000241404">
    <property type="component" value="Unassembled WGS sequence"/>
</dbReference>
<proteinExistence type="predicted"/>
<name>A0ABD6X136_PHODM</name>
<evidence type="ECO:0000313" key="2">
    <source>
        <dbReference type="Proteomes" id="UP000241404"/>
    </source>
</evidence>
<organism evidence="1 2">
    <name type="scientific">Photobacterium damselae</name>
    <dbReference type="NCBI Taxonomy" id="38293"/>
    <lineage>
        <taxon>Bacteria</taxon>
        <taxon>Pseudomonadati</taxon>
        <taxon>Pseudomonadota</taxon>
        <taxon>Gammaproteobacteria</taxon>
        <taxon>Vibrionales</taxon>
        <taxon>Vibrionaceae</taxon>
        <taxon>Photobacterium</taxon>
    </lineage>
</organism>
<accession>A0ABD6X136</accession>
<dbReference type="EMBL" id="PYMM01000010">
    <property type="protein sequence ID" value="PSU15881.1"/>
    <property type="molecule type" value="Genomic_DNA"/>
</dbReference>
<dbReference type="RefSeq" id="WP_065172034.1">
    <property type="nucleotide sequence ID" value="NZ_CP076733.1"/>
</dbReference>
<sequence length="101" mass="11601">MTTKVCQYFSYDNHNQVQAMVSNITAENVEDVQRSTSDTFKIGMWFLSKVIKGHQFEIYGPFESVDETMKFAHEHHGITSYQGAPEFDDGMDELLEALKTQ</sequence>
<gene>
    <name evidence="1" type="ORF">CTM90_14160</name>
</gene>
<dbReference type="AlphaFoldDB" id="A0ABD6X136"/>
<evidence type="ECO:0000313" key="1">
    <source>
        <dbReference type="EMBL" id="PSU15881.1"/>
    </source>
</evidence>
<protein>
    <submittedName>
        <fullName evidence="1">Uncharacterized protein</fullName>
    </submittedName>
</protein>